<dbReference type="Proteomes" id="UP000240987">
    <property type="component" value="Unassembled WGS sequence"/>
</dbReference>
<sequence length="103" mass="12199">MHTAESNQGKYPATIDAYSRALRRITHHFDTNKRQWINWKNQYLFNTFPLANVWRARLLSHITDTLNWRYLVDYLRDGSLIVVLLGGGNQLFCIYLNTYTVAY</sequence>
<keyword evidence="2" id="KW-1185">Reference proteome</keyword>
<organism evidence="1 2">
    <name type="scientific">Photobacterium frigidiphilum</name>
    <dbReference type="NCBI Taxonomy" id="264736"/>
    <lineage>
        <taxon>Bacteria</taxon>
        <taxon>Pseudomonadati</taxon>
        <taxon>Pseudomonadota</taxon>
        <taxon>Gammaproteobacteria</taxon>
        <taxon>Vibrionales</taxon>
        <taxon>Vibrionaceae</taxon>
        <taxon>Photobacterium</taxon>
    </lineage>
</organism>
<comment type="caution">
    <text evidence="1">The sequence shown here is derived from an EMBL/GenBank/DDBJ whole genome shotgun (WGS) entry which is preliminary data.</text>
</comment>
<dbReference type="OrthoDB" id="6979325at2"/>
<proteinExistence type="predicted"/>
<gene>
    <name evidence="1" type="ORF">C9J12_05135</name>
</gene>
<reference evidence="1 2" key="1">
    <citation type="submission" date="2018-01" db="EMBL/GenBank/DDBJ databases">
        <title>Whole genome sequencing of Histamine producing bacteria.</title>
        <authorList>
            <person name="Butler K."/>
        </authorList>
    </citation>
    <scope>NUCLEOTIDE SEQUENCE [LARGE SCALE GENOMIC DNA]</scope>
    <source>
        <strain evidence="1 2">JCM 12947</strain>
    </source>
</reference>
<dbReference type="RefSeq" id="WP_107241741.1">
    <property type="nucleotide sequence ID" value="NZ_PYMJ01000004.1"/>
</dbReference>
<dbReference type="AlphaFoldDB" id="A0A2T3JM78"/>
<name>A0A2T3JM78_9GAMM</name>
<evidence type="ECO:0000313" key="1">
    <source>
        <dbReference type="EMBL" id="PSU50127.1"/>
    </source>
</evidence>
<protein>
    <submittedName>
        <fullName evidence="1">Uncharacterized protein</fullName>
    </submittedName>
</protein>
<evidence type="ECO:0000313" key="2">
    <source>
        <dbReference type="Proteomes" id="UP000240987"/>
    </source>
</evidence>
<dbReference type="EMBL" id="PYMJ01000004">
    <property type="protein sequence ID" value="PSU50127.1"/>
    <property type="molecule type" value="Genomic_DNA"/>
</dbReference>
<accession>A0A2T3JM78</accession>